<dbReference type="PANTHER" id="PTHR33154">
    <property type="entry name" value="TRANSCRIPTIONAL REGULATOR, ARSR FAMILY"/>
    <property type="match status" value="1"/>
</dbReference>
<dbReference type="CDD" id="cd00090">
    <property type="entry name" value="HTH_ARSR"/>
    <property type="match status" value="1"/>
</dbReference>
<evidence type="ECO:0000256" key="2">
    <source>
        <dbReference type="ARBA" id="ARBA00023125"/>
    </source>
</evidence>
<organism evidence="5 6">
    <name type="scientific">Micrococcoides hystricis</name>
    <dbReference type="NCBI Taxonomy" id="1572761"/>
    <lineage>
        <taxon>Bacteria</taxon>
        <taxon>Bacillati</taxon>
        <taxon>Actinomycetota</taxon>
        <taxon>Actinomycetes</taxon>
        <taxon>Micrococcales</taxon>
        <taxon>Micrococcaceae</taxon>
        <taxon>Micrococcoides</taxon>
    </lineage>
</organism>
<dbReference type="EMBL" id="JBHLUB010000002">
    <property type="protein sequence ID" value="MFC0581253.1"/>
    <property type="molecule type" value="Genomic_DNA"/>
</dbReference>
<evidence type="ECO:0000313" key="5">
    <source>
        <dbReference type="EMBL" id="MFC0581253.1"/>
    </source>
</evidence>
<evidence type="ECO:0000259" key="4">
    <source>
        <dbReference type="PROSITE" id="PS50987"/>
    </source>
</evidence>
<dbReference type="RefSeq" id="WP_377457943.1">
    <property type="nucleotide sequence ID" value="NZ_JBHLUB010000002.1"/>
</dbReference>
<keyword evidence="6" id="KW-1185">Reference proteome</keyword>
<dbReference type="PRINTS" id="PR00778">
    <property type="entry name" value="HTHARSR"/>
</dbReference>
<dbReference type="PROSITE" id="PS50987">
    <property type="entry name" value="HTH_ARSR_2"/>
    <property type="match status" value="1"/>
</dbReference>
<dbReference type="Proteomes" id="UP001589862">
    <property type="component" value="Unassembled WGS sequence"/>
</dbReference>
<dbReference type="NCBIfam" id="NF033788">
    <property type="entry name" value="HTH_metalloreg"/>
    <property type="match status" value="1"/>
</dbReference>
<dbReference type="InterPro" id="IPR036388">
    <property type="entry name" value="WH-like_DNA-bd_sf"/>
</dbReference>
<evidence type="ECO:0000256" key="3">
    <source>
        <dbReference type="ARBA" id="ARBA00023163"/>
    </source>
</evidence>
<name>A0ABV6P8V7_9MICC</name>
<keyword evidence="2" id="KW-0238">DNA-binding</keyword>
<evidence type="ECO:0000256" key="1">
    <source>
        <dbReference type="ARBA" id="ARBA00023015"/>
    </source>
</evidence>
<dbReference type="InterPro" id="IPR001845">
    <property type="entry name" value="HTH_ArsR_DNA-bd_dom"/>
</dbReference>
<sequence length="113" mass="12630">MSHLESVNKHQRCCALHERPIGEDEAIQMAHLLKALADPTRLRLLSFITAQGCEQVTARELSETLQITQATVSHHLAKLVETGILTRAQDGKRARYTVVIPAFDQLRTFLDVG</sequence>
<dbReference type="Gene3D" id="1.10.10.10">
    <property type="entry name" value="Winged helix-like DNA-binding domain superfamily/Winged helix DNA-binding domain"/>
    <property type="match status" value="1"/>
</dbReference>
<keyword evidence="3" id="KW-0804">Transcription</keyword>
<accession>A0ABV6P8V7</accession>
<dbReference type="Pfam" id="PF12840">
    <property type="entry name" value="HTH_20"/>
    <property type="match status" value="1"/>
</dbReference>
<dbReference type="SMART" id="SM00418">
    <property type="entry name" value="HTH_ARSR"/>
    <property type="match status" value="1"/>
</dbReference>
<gene>
    <name evidence="5" type="ORF">ACFFFR_02460</name>
</gene>
<protein>
    <submittedName>
        <fullName evidence="5">ArsR/SmtB family transcription factor</fullName>
    </submittedName>
</protein>
<dbReference type="InterPro" id="IPR036390">
    <property type="entry name" value="WH_DNA-bd_sf"/>
</dbReference>
<comment type="caution">
    <text evidence="5">The sequence shown here is derived from an EMBL/GenBank/DDBJ whole genome shotgun (WGS) entry which is preliminary data.</text>
</comment>
<feature type="domain" description="HTH arsR-type" evidence="4">
    <location>
        <begin position="21"/>
        <end position="113"/>
    </location>
</feature>
<dbReference type="SUPFAM" id="SSF46785">
    <property type="entry name" value="Winged helix' DNA-binding domain"/>
    <property type="match status" value="1"/>
</dbReference>
<dbReference type="InterPro" id="IPR011991">
    <property type="entry name" value="ArsR-like_HTH"/>
</dbReference>
<dbReference type="PANTHER" id="PTHR33154:SF18">
    <property type="entry name" value="ARSENICAL RESISTANCE OPERON REPRESSOR"/>
    <property type="match status" value="1"/>
</dbReference>
<proteinExistence type="predicted"/>
<evidence type="ECO:0000313" key="6">
    <source>
        <dbReference type="Proteomes" id="UP001589862"/>
    </source>
</evidence>
<reference evidence="5 6" key="1">
    <citation type="submission" date="2024-09" db="EMBL/GenBank/DDBJ databases">
        <authorList>
            <person name="Sun Q."/>
            <person name="Mori K."/>
        </authorList>
    </citation>
    <scope>NUCLEOTIDE SEQUENCE [LARGE SCALE GENOMIC DNA]</scope>
    <source>
        <strain evidence="5 6">NCAIM B.02604</strain>
    </source>
</reference>
<keyword evidence="1" id="KW-0805">Transcription regulation</keyword>
<dbReference type="InterPro" id="IPR051081">
    <property type="entry name" value="HTH_MetalResp_TranReg"/>
</dbReference>